<keyword evidence="2" id="KW-1185">Reference proteome</keyword>
<sequence length="62" mass="6661">MASLGAWTWPGTASDGQDVAHVLLAHPPSRTDHDTSETVEARMQMDAVLAADRLLFGVVRTT</sequence>
<dbReference type="RefSeq" id="WP_065960207.1">
    <property type="nucleotide sequence ID" value="NZ_ASQP01000518.1"/>
</dbReference>
<organism evidence="1 2">
    <name type="scientific">Streptomyces sparsogenes DSM 40356</name>
    <dbReference type="NCBI Taxonomy" id="1331668"/>
    <lineage>
        <taxon>Bacteria</taxon>
        <taxon>Bacillati</taxon>
        <taxon>Actinomycetota</taxon>
        <taxon>Actinomycetes</taxon>
        <taxon>Kitasatosporales</taxon>
        <taxon>Streptomycetaceae</taxon>
        <taxon>Streptomyces</taxon>
    </lineage>
</organism>
<dbReference type="EMBL" id="ASQP01000518">
    <property type="protein sequence ID" value="OMI33700.1"/>
    <property type="molecule type" value="Genomic_DNA"/>
</dbReference>
<evidence type="ECO:0000313" key="2">
    <source>
        <dbReference type="Proteomes" id="UP000186168"/>
    </source>
</evidence>
<accession>A0A1R1S612</accession>
<protein>
    <submittedName>
        <fullName evidence="1">Uncharacterized protein</fullName>
    </submittedName>
</protein>
<gene>
    <name evidence="1" type="ORF">SPAR_40097</name>
</gene>
<evidence type="ECO:0000313" key="1">
    <source>
        <dbReference type="EMBL" id="OMI33700.1"/>
    </source>
</evidence>
<proteinExistence type="predicted"/>
<name>A0A1R1S612_9ACTN</name>
<dbReference type="AlphaFoldDB" id="A0A1R1S612"/>
<dbReference type="STRING" id="67365.GCA_001704635_05137"/>
<dbReference type="GeneID" id="96742753"/>
<dbReference type="Proteomes" id="UP000186168">
    <property type="component" value="Unassembled WGS sequence"/>
</dbReference>
<comment type="caution">
    <text evidence="1">The sequence shown here is derived from an EMBL/GenBank/DDBJ whole genome shotgun (WGS) entry which is preliminary data.</text>
</comment>
<reference evidence="1 2" key="1">
    <citation type="submission" date="2013-05" db="EMBL/GenBank/DDBJ databases">
        <title>Genome sequence of Streptomyces sparsogenes DSM 40356.</title>
        <authorList>
            <person name="Coyne S."/>
            <person name="Seebeck F.P."/>
        </authorList>
    </citation>
    <scope>NUCLEOTIDE SEQUENCE [LARGE SCALE GENOMIC DNA]</scope>
    <source>
        <strain evidence="1 2">DSM 40356</strain>
    </source>
</reference>